<dbReference type="InterPro" id="IPR004142">
    <property type="entry name" value="NDRG"/>
</dbReference>
<evidence type="ECO:0000313" key="2">
    <source>
        <dbReference type="EMBL" id="CAD7701897.1"/>
    </source>
</evidence>
<dbReference type="SUPFAM" id="SSF53474">
    <property type="entry name" value="alpha/beta-Hydrolases"/>
    <property type="match status" value="1"/>
</dbReference>
<reference evidence="2" key="1">
    <citation type="submission" date="2020-12" db="EMBL/GenBank/DDBJ databases">
        <authorList>
            <person name="Iha C."/>
        </authorList>
    </citation>
    <scope>NUCLEOTIDE SEQUENCE</scope>
</reference>
<dbReference type="OrthoDB" id="741027at2759"/>
<organism evidence="2 3">
    <name type="scientific">Ostreobium quekettii</name>
    <dbReference type="NCBI Taxonomy" id="121088"/>
    <lineage>
        <taxon>Eukaryota</taxon>
        <taxon>Viridiplantae</taxon>
        <taxon>Chlorophyta</taxon>
        <taxon>core chlorophytes</taxon>
        <taxon>Ulvophyceae</taxon>
        <taxon>TCBD clade</taxon>
        <taxon>Bryopsidales</taxon>
        <taxon>Ostreobineae</taxon>
        <taxon>Ostreobiaceae</taxon>
        <taxon>Ostreobium</taxon>
    </lineage>
</organism>
<dbReference type="AlphaFoldDB" id="A0A8S1J6P5"/>
<dbReference type="Gene3D" id="3.40.50.1820">
    <property type="entry name" value="alpha/beta hydrolase"/>
    <property type="match status" value="1"/>
</dbReference>
<dbReference type="PANTHER" id="PTHR11034">
    <property type="entry name" value="N-MYC DOWNSTREAM REGULATED"/>
    <property type="match status" value="1"/>
</dbReference>
<protein>
    <submittedName>
        <fullName evidence="2">Uncharacterized protein</fullName>
    </submittedName>
</protein>
<proteinExistence type="inferred from homology"/>
<evidence type="ECO:0000313" key="3">
    <source>
        <dbReference type="Proteomes" id="UP000708148"/>
    </source>
</evidence>
<name>A0A8S1J6P5_9CHLO</name>
<dbReference type="EMBL" id="CAJHUC010001654">
    <property type="protein sequence ID" value="CAD7701897.1"/>
    <property type="molecule type" value="Genomic_DNA"/>
</dbReference>
<accession>A0A8S1J6P5</accession>
<keyword evidence="3" id="KW-1185">Reference proteome</keyword>
<comment type="similarity">
    <text evidence="1">Belongs to the NDRG family.</text>
</comment>
<dbReference type="Proteomes" id="UP000708148">
    <property type="component" value="Unassembled WGS sequence"/>
</dbReference>
<dbReference type="Pfam" id="PF03096">
    <property type="entry name" value="Ndr"/>
    <property type="match status" value="1"/>
</dbReference>
<gene>
    <name evidence="2" type="ORF">OSTQU699_LOCUS7254</name>
</gene>
<comment type="caution">
    <text evidence="2">The sequence shown here is derived from an EMBL/GenBank/DDBJ whole genome shotgun (WGS) entry which is preliminary data.</text>
</comment>
<evidence type="ECO:0000256" key="1">
    <source>
        <dbReference type="ARBA" id="ARBA00005598"/>
    </source>
</evidence>
<sequence length="319" mass="34704">MADYGELQPLVANGNDKMMELDLGGVTRMQGTSVDVPTKYGPISVTVMGDRKASPCITFHDVGLNHQACFQGLLVCSASRPLLVKNFCFYHIDAPGCEDGAVKVHSNALPLTVHKIVDMVAAVVDHFQLNEILGLGVGAGAYILTKYAAQYPKKMSGLILVSPPCLVPGWWEWAVGSYAVCQLSLLGMVDSVKEHLLAKLIHSKGQEGNLALSLKHEMASICSHGVLQYLSAILRRPDLSEDIQKLKCRTLVLCGEESVYRSDCLHINTIIDHTHAAWVEVPECGCLATEEKPNELLSPITLFLTALQQTGYGFGWDLS</sequence>
<dbReference type="InterPro" id="IPR029058">
    <property type="entry name" value="AB_hydrolase_fold"/>
</dbReference>